<evidence type="ECO:0000313" key="3">
    <source>
        <dbReference type="Proteomes" id="UP001497480"/>
    </source>
</evidence>
<reference evidence="2 3" key="1">
    <citation type="submission" date="2024-03" db="EMBL/GenBank/DDBJ databases">
        <authorList>
            <person name="Martinez-Hernandez J."/>
        </authorList>
    </citation>
    <scope>NUCLEOTIDE SEQUENCE [LARGE SCALE GENOMIC DNA]</scope>
</reference>
<keyword evidence="3" id="KW-1185">Reference proteome</keyword>
<feature type="compositionally biased region" description="Basic and acidic residues" evidence="1">
    <location>
        <begin position="132"/>
        <end position="141"/>
    </location>
</feature>
<protein>
    <submittedName>
        <fullName evidence="2">Uncharacterized protein</fullName>
    </submittedName>
</protein>
<feature type="region of interest" description="Disordered" evidence="1">
    <location>
        <begin position="1"/>
        <end position="37"/>
    </location>
</feature>
<dbReference type="PANTHER" id="PTHR31722:SF62">
    <property type="entry name" value="EMB|CAB62433.1"/>
    <property type="match status" value="1"/>
</dbReference>
<dbReference type="EMBL" id="CAXHTB010000010">
    <property type="protein sequence ID" value="CAL0314414.1"/>
    <property type="molecule type" value="Genomic_DNA"/>
</dbReference>
<evidence type="ECO:0000313" key="2">
    <source>
        <dbReference type="EMBL" id="CAL0314414.1"/>
    </source>
</evidence>
<feature type="region of interest" description="Disordered" evidence="1">
    <location>
        <begin position="91"/>
        <end position="169"/>
    </location>
</feature>
<dbReference type="PANTHER" id="PTHR31722">
    <property type="entry name" value="OS06G0675200 PROTEIN"/>
    <property type="match status" value="1"/>
</dbReference>
<feature type="compositionally biased region" description="Polar residues" evidence="1">
    <location>
        <begin position="1"/>
        <end position="11"/>
    </location>
</feature>
<dbReference type="AlphaFoldDB" id="A0AAV1WZF5"/>
<dbReference type="Proteomes" id="UP001497480">
    <property type="component" value="Unassembled WGS sequence"/>
</dbReference>
<gene>
    <name evidence="2" type="ORF">LLUT_LOCUS15474</name>
</gene>
<feature type="compositionally biased region" description="Basic and acidic residues" evidence="1">
    <location>
        <begin position="12"/>
        <end position="22"/>
    </location>
</feature>
<evidence type="ECO:0000256" key="1">
    <source>
        <dbReference type="SAM" id="MobiDB-lite"/>
    </source>
</evidence>
<organism evidence="2 3">
    <name type="scientific">Lupinus luteus</name>
    <name type="common">European yellow lupine</name>
    <dbReference type="NCBI Taxonomy" id="3873"/>
    <lineage>
        <taxon>Eukaryota</taxon>
        <taxon>Viridiplantae</taxon>
        <taxon>Streptophyta</taxon>
        <taxon>Embryophyta</taxon>
        <taxon>Tracheophyta</taxon>
        <taxon>Spermatophyta</taxon>
        <taxon>Magnoliopsida</taxon>
        <taxon>eudicotyledons</taxon>
        <taxon>Gunneridae</taxon>
        <taxon>Pentapetalae</taxon>
        <taxon>rosids</taxon>
        <taxon>fabids</taxon>
        <taxon>Fabales</taxon>
        <taxon>Fabaceae</taxon>
        <taxon>Papilionoideae</taxon>
        <taxon>50 kb inversion clade</taxon>
        <taxon>genistoids sensu lato</taxon>
        <taxon>core genistoids</taxon>
        <taxon>Genisteae</taxon>
        <taxon>Lupinus</taxon>
    </lineage>
</organism>
<name>A0AAV1WZF5_LUPLU</name>
<comment type="caution">
    <text evidence="2">The sequence shown here is derived from an EMBL/GenBank/DDBJ whole genome shotgun (WGS) entry which is preliminary data.</text>
</comment>
<sequence length="169" mass="18523">MNPRISFSNDFVESKQAMRQDRSSNSSETPPPLSSDFEFSSSSMINYSMMSSADELLFKGRLLPYKDNNNNNNNNNQMHRVTTTLREELLVDDDGGGGGVESQGFSLRPQKGSSTRWKGFLGLRKTHIGSKNKTDKSEGSSDKGVQATRSALDNEGSPLSQCCDAGNVE</sequence>
<accession>A0AAV1WZF5</accession>
<proteinExistence type="predicted"/>